<gene>
    <name evidence="1" type="ORF">MNBD_BACTEROID04-786</name>
</gene>
<protein>
    <submittedName>
        <fullName evidence="1">Uncharacterized protein</fullName>
    </submittedName>
</protein>
<name>A0A3B0V2W2_9ZZZZ</name>
<feature type="non-terminal residue" evidence="1">
    <location>
        <position position="72"/>
    </location>
</feature>
<organism evidence="1">
    <name type="scientific">hydrothermal vent metagenome</name>
    <dbReference type="NCBI Taxonomy" id="652676"/>
    <lineage>
        <taxon>unclassified sequences</taxon>
        <taxon>metagenomes</taxon>
        <taxon>ecological metagenomes</taxon>
    </lineage>
</organism>
<reference evidence="1" key="1">
    <citation type="submission" date="2018-06" db="EMBL/GenBank/DDBJ databases">
        <authorList>
            <person name="Zhirakovskaya E."/>
        </authorList>
    </citation>
    <scope>NUCLEOTIDE SEQUENCE</scope>
</reference>
<dbReference type="EMBL" id="UOER01000580">
    <property type="protein sequence ID" value="VAW26316.1"/>
    <property type="molecule type" value="Genomic_DNA"/>
</dbReference>
<proteinExistence type="predicted"/>
<evidence type="ECO:0000313" key="1">
    <source>
        <dbReference type="EMBL" id="VAW26316.1"/>
    </source>
</evidence>
<accession>A0A3B0V2W2</accession>
<sequence>MKKLSLFFLLLSSVIFAQNKVEVDLSSPNSTIYTHLYFLQPDSYEPEKAAASIYGFEGEEAQDIAIKLKKIL</sequence>
<dbReference type="AlphaFoldDB" id="A0A3B0V2W2"/>